<comment type="caution">
    <text evidence="2">The sequence shown here is derived from an EMBL/GenBank/DDBJ whole genome shotgun (WGS) entry which is preliminary data.</text>
</comment>
<dbReference type="RefSeq" id="XP_062722784.1">
    <property type="nucleotide sequence ID" value="XM_062867846.1"/>
</dbReference>
<evidence type="ECO:0008006" key="4">
    <source>
        <dbReference type="Google" id="ProtNLM"/>
    </source>
</evidence>
<feature type="chain" id="PRO_5042508982" description="Secreted protein" evidence="1">
    <location>
        <begin position="29"/>
        <end position="161"/>
    </location>
</feature>
<evidence type="ECO:0000256" key="1">
    <source>
        <dbReference type="SAM" id="SignalP"/>
    </source>
</evidence>
<feature type="signal peptide" evidence="1">
    <location>
        <begin position="1"/>
        <end position="28"/>
    </location>
</feature>
<dbReference type="AlphaFoldDB" id="A0AAJ0GVU3"/>
<accession>A0AAJ0GVU3</accession>
<protein>
    <recommendedName>
        <fullName evidence="4">Secreted protein</fullName>
    </recommendedName>
</protein>
<evidence type="ECO:0000313" key="2">
    <source>
        <dbReference type="EMBL" id="KAK3307004.1"/>
    </source>
</evidence>
<organism evidence="2 3">
    <name type="scientific">Chaetomium strumarium</name>
    <dbReference type="NCBI Taxonomy" id="1170767"/>
    <lineage>
        <taxon>Eukaryota</taxon>
        <taxon>Fungi</taxon>
        <taxon>Dikarya</taxon>
        <taxon>Ascomycota</taxon>
        <taxon>Pezizomycotina</taxon>
        <taxon>Sordariomycetes</taxon>
        <taxon>Sordariomycetidae</taxon>
        <taxon>Sordariales</taxon>
        <taxon>Chaetomiaceae</taxon>
        <taxon>Chaetomium</taxon>
    </lineage>
</organism>
<dbReference type="GeneID" id="87886675"/>
<dbReference type="EMBL" id="JAUDZG010000003">
    <property type="protein sequence ID" value="KAK3307004.1"/>
    <property type="molecule type" value="Genomic_DNA"/>
</dbReference>
<sequence length="161" mass="17930">MAAQAMGLRAHTCFIWTCFHAVLLQSGGKPEKTRGDCLIALRLEQQSGLWVLLCCLANAESQVDVQRVRFRRIIGGGRPALHEYPGYYALIPGVQYLARYAFVCVSPVVATREHLLPRILHLMKFEPRCSCNDRTSISRSYRFILGILGNAAPKIGRVGSV</sequence>
<keyword evidence="1" id="KW-0732">Signal</keyword>
<name>A0AAJ0GVU3_9PEZI</name>
<evidence type="ECO:0000313" key="3">
    <source>
        <dbReference type="Proteomes" id="UP001273166"/>
    </source>
</evidence>
<dbReference type="Proteomes" id="UP001273166">
    <property type="component" value="Unassembled WGS sequence"/>
</dbReference>
<gene>
    <name evidence="2" type="ORF">B0T15DRAFT_510327</name>
</gene>
<proteinExistence type="predicted"/>
<keyword evidence="3" id="KW-1185">Reference proteome</keyword>
<reference evidence="2" key="1">
    <citation type="journal article" date="2023" name="Mol. Phylogenet. Evol.">
        <title>Genome-scale phylogeny and comparative genomics of the fungal order Sordariales.</title>
        <authorList>
            <person name="Hensen N."/>
            <person name="Bonometti L."/>
            <person name="Westerberg I."/>
            <person name="Brannstrom I.O."/>
            <person name="Guillou S."/>
            <person name="Cros-Aarteil S."/>
            <person name="Calhoun S."/>
            <person name="Haridas S."/>
            <person name="Kuo A."/>
            <person name="Mondo S."/>
            <person name="Pangilinan J."/>
            <person name="Riley R."/>
            <person name="LaButti K."/>
            <person name="Andreopoulos B."/>
            <person name="Lipzen A."/>
            <person name="Chen C."/>
            <person name="Yan M."/>
            <person name="Daum C."/>
            <person name="Ng V."/>
            <person name="Clum A."/>
            <person name="Steindorff A."/>
            <person name="Ohm R.A."/>
            <person name="Martin F."/>
            <person name="Silar P."/>
            <person name="Natvig D.O."/>
            <person name="Lalanne C."/>
            <person name="Gautier V."/>
            <person name="Ament-Velasquez S.L."/>
            <person name="Kruys A."/>
            <person name="Hutchinson M.I."/>
            <person name="Powell A.J."/>
            <person name="Barry K."/>
            <person name="Miller A.N."/>
            <person name="Grigoriev I.V."/>
            <person name="Debuchy R."/>
            <person name="Gladieux P."/>
            <person name="Hiltunen Thoren M."/>
            <person name="Johannesson H."/>
        </authorList>
    </citation>
    <scope>NUCLEOTIDE SEQUENCE</scope>
    <source>
        <strain evidence="2">CBS 333.67</strain>
    </source>
</reference>
<reference evidence="2" key="2">
    <citation type="submission" date="2023-06" db="EMBL/GenBank/DDBJ databases">
        <authorList>
            <consortium name="Lawrence Berkeley National Laboratory"/>
            <person name="Mondo S.J."/>
            <person name="Hensen N."/>
            <person name="Bonometti L."/>
            <person name="Westerberg I."/>
            <person name="Brannstrom I.O."/>
            <person name="Guillou S."/>
            <person name="Cros-Aarteil S."/>
            <person name="Calhoun S."/>
            <person name="Haridas S."/>
            <person name="Kuo A."/>
            <person name="Pangilinan J."/>
            <person name="Riley R."/>
            <person name="Labutti K."/>
            <person name="Andreopoulos B."/>
            <person name="Lipzen A."/>
            <person name="Chen C."/>
            <person name="Yanf M."/>
            <person name="Daum C."/>
            <person name="Ng V."/>
            <person name="Clum A."/>
            <person name="Steindorff A."/>
            <person name="Ohm R."/>
            <person name="Martin F."/>
            <person name="Silar P."/>
            <person name="Natvig D."/>
            <person name="Lalanne C."/>
            <person name="Gautier V."/>
            <person name="Ament-Velasquez S.L."/>
            <person name="Kruys A."/>
            <person name="Hutchinson M.I."/>
            <person name="Powell A.J."/>
            <person name="Barry K."/>
            <person name="Miller A.N."/>
            <person name="Grigoriev I.V."/>
            <person name="Debuchy R."/>
            <person name="Gladieux P."/>
            <person name="Thoren M.H."/>
            <person name="Johannesson H."/>
        </authorList>
    </citation>
    <scope>NUCLEOTIDE SEQUENCE</scope>
    <source>
        <strain evidence="2">CBS 333.67</strain>
    </source>
</reference>